<keyword evidence="2" id="KW-0689">Ribosomal protein</keyword>
<dbReference type="HOGENOM" id="CLU_118652_1_1_1"/>
<dbReference type="GO" id="GO:0003735">
    <property type="term" value="F:structural constituent of ribosome"/>
    <property type="evidence" value="ECO:0007669"/>
    <property type="project" value="InterPro"/>
</dbReference>
<evidence type="ECO:0000313" key="5">
    <source>
        <dbReference type="Proteomes" id="UP000054248"/>
    </source>
</evidence>
<dbReference type="GO" id="GO:0005840">
    <property type="term" value="C:ribosome"/>
    <property type="evidence" value="ECO:0007669"/>
    <property type="project" value="UniProtKB-KW"/>
</dbReference>
<dbReference type="STRING" id="1051891.A0A0C3M8Q7"/>
<dbReference type="AlphaFoldDB" id="A0A0C3M8Q7"/>
<organism evidence="4 5">
    <name type="scientific">Tulasnella calospora MUT 4182</name>
    <dbReference type="NCBI Taxonomy" id="1051891"/>
    <lineage>
        <taxon>Eukaryota</taxon>
        <taxon>Fungi</taxon>
        <taxon>Dikarya</taxon>
        <taxon>Basidiomycota</taxon>
        <taxon>Agaricomycotina</taxon>
        <taxon>Agaricomycetes</taxon>
        <taxon>Cantharellales</taxon>
        <taxon>Tulasnellaceae</taxon>
        <taxon>Tulasnella</taxon>
    </lineage>
</organism>
<dbReference type="PANTHER" id="PTHR46595">
    <property type="entry name" value="60S RIBOSOMAL PROTEIN L34"/>
    <property type="match status" value="1"/>
</dbReference>
<dbReference type="Pfam" id="PF01199">
    <property type="entry name" value="Ribosomal_L34e"/>
    <property type="match status" value="1"/>
</dbReference>
<sequence>MTQRVTLRKRQPYVTRGHTRRRIIRTPGGKYVYQHLKKLGTKPKCGDCGDPLQGVLARRPKELQRIAHHHKTVSRAYGGSRCACCVRQRVMRAFLIEEAKIVKKVIKEQAKAQKKSGQ</sequence>
<dbReference type="EMBL" id="KN822975">
    <property type="protein sequence ID" value="KIO30102.1"/>
    <property type="molecule type" value="Genomic_DNA"/>
</dbReference>
<evidence type="ECO:0000256" key="3">
    <source>
        <dbReference type="ARBA" id="ARBA00023274"/>
    </source>
</evidence>
<dbReference type="OrthoDB" id="277449at2759"/>
<evidence type="ECO:0008006" key="6">
    <source>
        <dbReference type="Google" id="ProtNLM"/>
    </source>
</evidence>
<name>A0A0C3M8Q7_9AGAM</name>
<dbReference type="Gene3D" id="6.20.370.70">
    <property type="match status" value="1"/>
</dbReference>
<dbReference type="Gene3D" id="6.20.340.10">
    <property type="match status" value="1"/>
</dbReference>
<keyword evidence="3" id="KW-0687">Ribonucleoprotein</keyword>
<evidence type="ECO:0000313" key="4">
    <source>
        <dbReference type="EMBL" id="KIO30102.1"/>
    </source>
</evidence>
<evidence type="ECO:0000256" key="1">
    <source>
        <dbReference type="ARBA" id="ARBA00009875"/>
    </source>
</evidence>
<reference evidence="5" key="2">
    <citation type="submission" date="2015-01" db="EMBL/GenBank/DDBJ databases">
        <title>Evolutionary Origins and Diversification of the Mycorrhizal Mutualists.</title>
        <authorList>
            <consortium name="DOE Joint Genome Institute"/>
            <consortium name="Mycorrhizal Genomics Consortium"/>
            <person name="Kohler A."/>
            <person name="Kuo A."/>
            <person name="Nagy L.G."/>
            <person name="Floudas D."/>
            <person name="Copeland A."/>
            <person name="Barry K.W."/>
            <person name="Cichocki N."/>
            <person name="Veneault-Fourrey C."/>
            <person name="LaButti K."/>
            <person name="Lindquist E.A."/>
            <person name="Lipzen A."/>
            <person name="Lundell T."/>
            <person name="Morin E."/>
            <person name="Murat C."/>
            <person name="Riley R."/>
            <person name="Ohm R."/>
            <person name="Sun H."/>
            <person name="Tunlid A."/>
            <person name="Henrissat B."/>
            <person name="Grigoriev I.V."/>
            <person name="Hibbett D.S."/>
            <person name="Martin F."/>
        </authorList>
    </citation>
    <scope>NUCLEOTIDE SEQUENCE [LARGE SCALE GENOMIC DNA]</scope>
    <source>
        <strain evidence="5">MUT 4182</strain>
    </source>
</reference>
<gene>
    <name evidence="4" type="ORF">M407DRAFT_242311</name>
</gene>
<proteinExistence type="inferred from homology"/>
<evidence type="ECO:0000256" key="2">
    <source>
        <dbReference type="ARBA" id="ARBA00022980"/>
    </source>
</evidence>
<accession>A0A0C3M8Q7</accession>
<dbReference type="InterPro" id="IPR008195">
    <property type="entry name" value="Ribosomal_eL34"/>
</dbReference>
<dbReference type="InterPro" id="IPR038562">
    <property type="entry name" value="Ribosomal_eL34_C_sf"/>
</dbReference>
<comment type="similarity">
    <text evidence="1">Belongs to the eukaryotic ribosomal protein eL34 family.</text>
</comment>
<dbReference type="Proteomes" id="UP000054248">
    <property type="component" value="Unassembled WGS sequence"/>
</dbReference>
<dbReference type="GO" id="GO:0006412">
    <property type="term" value="P:translation"/>
    <property type="evidence" value="ECO:0007669"/>
    <property type="project" value="InterPro"/>
</dbReference>
<dbReference type="PRINTS" id="PR01250">
    <property type="entry name" value="RIBOSOMALL34"/>
</dbReference>
<dbReference type="GO" id="GO:1990904">
    <property type="term" value="C:ribonucleoprotein complex"/>
    <property type="evidence" value="ECO:0007669"/>
    <property type="project" value="UniProtKB-KW"/>
</dbReference>
<protein>
    <recommendedName>
        <fullName evidence="6">60S ribosomal protein L34</fullName>
    </recommendedName>
</protein>
<keyword evidence="5" id="KW-1185">Reference proteome</keyword>
<reference evidence="4 5" key="1">
    <citation type="submission" date="2014-04" db="EMBL/GenBank/DDBJ databases">
        <authorList>
            <consortium name="DOE Joint Genome Institute"/>
            <person name="Kuo A."/>
            <person name="Girlanda M."/>
            <person name="Perotto S."/>
            <person name="Kohler A."/>
            <person name="Nagy L.G."/>
            <person name="Floudas D."/>
            <person name="Copeland A."/>
            <person name="Barry K.W."/>
            <person name="Cichocki N."/>
            <person name="Veneault-Fourrey C."/>
            <person name="LaButti K."/>
            <person name="Lindquist E.A."/>
            <person name="Lipzen A."/>
            <person name="Lundell T."/>
            <person name="Morin E."/>
            <person name="Murat C."/>
            <person name="Sun H."/>
            <person name="Tunlid A."/>
            <person name="Henrissat B."/>
            <person name="Grigoriev I.V."/>
            <person name="Hibbett D.S."/>
            <person name="Martin F."/>
            <person name="Nordberg H.P."/>
            <person name="Cantor M.N."/>
            <person name="Hua S.X."/>
        </authorList>
    </citation>
    <scope>NUCLEOTIDE SEQUENCE [LARGE SCALE GENOMIC DNA]</scope>
    <source>
        <strain evidence="4 5">MUT 4182</strain>
    </source>
</reference>